<dbReference type="GO" id="GO:0019433">
    <property type="term" value="P:triglyceride catabolic process"/>
    <property type="evidence" value="ECO:0007669"/>
    <property type="project" value="TreeGrafter"/>
</dbReference>
<dbReference type="PROSITE" id="PS51257">
    <property type="entry name" value="PROKAR_LIPOPROTEIN"/>
    <property type="match status" value="1"/>
</dbReference>
<dbReference type="Proteomes" id="UP000516444">
    <property type="component" value="Chromosome"/>
</dbReference>
<dbReference type="CDD" id="cd01823">
    <property type="entry name" value="SEST_like"/>
    <property type="match status" value="1"/>
</dbReference>
<dbReference type="SUPFAM" id="SSF52266">
    <property type="entry name" value="SGNH hydrolase"/>
    <property type="match status" value="1"/>
</dbReference>
<evidence type="ECO:0000313" key="6">
    <source>
        <dbReference type="EMBL" id="BCL25606.1"/>
    </source>
</evidence>
<feature type="disulfide bond" evidence="2">
    <location>
        <begin position="87"/>
        <end position="112"/>
    </location>
</feature>
<keyword evidence="4" id="KW-0732">Signal</keyword>
<dbReference type="Pfam" id="PF13472">
    <property type="entry name" value="Lipase_GDSL_2"/>
    <property type="match status" value="1"/>
</dbReference>
<feature type="active site" description="Nucleophile" evidence="1">
    <location>
        <position position="72"/>
    </location>
</feature>
<dbReference type="PANTHER" id="PTHR37981">
    <property type="entry name" value="LIPASE 2"/>
    <property type="match status" value="1"/>
</dbReference>
<dbReference type="InterPro" id="IPR036514">
    <property type="entry name" value="SGNH_hydro_sf"/>
</dbReference>
<dbReference type="KEGG" id="sgm:GCM10017557_04650"/>
<evidence type="ECO:0000256" key="4">
    <source>
        <dbReference type="SAM" id="SignalP"/>
    </source>
</evidence>
<dbReference type="RefSeq" id="WP_190849229.1">
    <property type="nucleotide sequence ID" value="NZ_AP023440.1"/>
</dbReference>
<proteinExistence type="predicted"/>
<dbReference type="PANTHER" id="PTHR37981:SF1">
    <property type="entry name" value="SGNH HYDROLASE-TYPE ESTERASE DOMAIN-CONTAINING PROTEIN"/>
    <property type="match status" value="1"/>
</dbReference>
<organism evidence="6 7">
    <name type="scientific">Streptomyces aurantiacus</name>
    <dbReference type="NCBI Taxonomy" id="47760"/>
    <lineage>
        <taxon>Bacteria</taxon>
        <taxon>Bacillati</taxon>
        <taxon>Actinomycetota</taxon>
        <taxon>Actinomycetes</taxon>
        <taxon>Kitasatosporales</taxon>
        <taxon>Streptomycetaceae</taxon>
        <taxon>Streptomyces</taxon>
        <taxon>Streptomyces aurantiacus group</taxon>
    </lineage>
</organism>
<evidence type="ECO:0000256" key="2">
    <source>
        <dbReference type="PIRSR" id="PIRSR637460-2"/>
    </source>
</evidence>
<protein>
    <submittedName>
        <fullName evidence="6">Lipase</fullName>
    </submittedName>
</protein>
<feature type="compositionally biased region" description="Basic residues" evidence="3">
    <location>
        <begin position="48"/>
        <end position="60"/>
    </location>
</feature>
<feature type="active site" evidence="1">
    <location>
        <position position="297"/>
    </location>
</feature>
<feature type="disulfide bond" evidence="2">
    <location>
        <begin position="159"/>
        <end position="172"/>
    </location>
</feature>
<feature type="region of interest" description="Disordered" evidence="3">
    <location>
        <begin position="39"/>
        <end position="64"/>
    </location>
</feature>
<evidence type="ECO:0000259" key="5">
    <source>
        <dbReference type="Pfam" id="PF13472"/>
    </source>
</evidence>
<keyword evidence="2" id="KW-1015">Disulfide bond</keyword>
<dbReference type="InterPro" id="IPR037460">
    <property type="entry name" value="SEST-like"/>
</dbReference>
<feature type="chain" id="PRO_5028882504" evidence="4">
    <location>
        <begin position="35"/>
        <end position="320"/>
    </location>
</feature>
<keyword evidence="7" id="KW-1185">Reference proteome</keyword>
<dbReference type="Gene3D" id="3.40.50.1110">
    <property type="entry name" value="SGNH hydrolase"/>
    <property type="match status" value="1"/>
</dbReference>
<evidence type="ECO:0000256" key="3">
    <source>
        <dbReference type="SAM" id="MobiDB-lite"/>
    </source>
</evidence>
<gene>
    <name evidence="6" type="ORF">GCM10017557_04650</name>
</gene>
<feature type="signal peptide" evidence="4">
    <location>
        <begin position="1"/>
        <end position="34"/>
    </location>
</feature>
<reference evidence="6 7" key="1">
    <citation type="journal article" date="2014" name="Int. J. Syst. Evol. Microbiol.">
        <title>Complete genome sequence of Corynebacterium casei LMG S-19264T (=DSM 44701T), isolated from a smear-ripened cheese.</title>
        <authorList>
            <consortium name="US DOE Joint Genome Institute (JGI-PGF)"/>
            <person name="Walter F."/>
            <person name="Albersmeier A."/>
            <person name="Kalinowski J."/>
            <person name="Ruckert C."/>
        </authorList>
    </citation>
    <scope>NUCLEOTIDE SEQUENCE [LARGE SCALE GENOMIC DNA]</scope>
    <source>
        <strain evidence="6 7">JCM 4677</strain>
    </source>
</reference>
<dbReference type="AlphaFoldDB" id="A0A7G1NVI6"/>
<dbReference type="GO" id="GO:0004806">
    <property type="term" value="F:triacylglycerol lipase activity"/>
    <property type="evidence" value="ECO:0007669"/>
    <property type="project" value="TreeGrafter"/>
</dbReference>
<accession>A0A7G1NVI6</accession>
<name>A0A7G1NVI6_9ACTN</name>
<evidence type="ECO:0000256" key="1">
    <source>
        <dbReference type="PIRSR" id="PIRSR637460-1"/>
    </source>
</evidence>
<evidence type="ECO:0000313" key="7">
    <source>
        <dbReference type="Proteomes" id="UP000516444"/>
    </source>
</evidence>
<sequence length="320" mass="34037">MNRRTHYGTTPSRRRRATAVAAAVSGCVLVVASAAPVAAHGDGNPDKHGKHGKHGKHSDHGKRTDYVALGDSYTSGPLIPRQVDANCARSDHNYPSLVASERGAATFKDVSCGGATTENMWKAQGTNPPQLNGLQRSTDLVTVQIGGNDIGFSSIIGTCAQLSSQDLSGNPCQRHYTSSGVDQLSLKILDTAPKIARVLRAVHARAPHARVIVVGYPDLLPDDGSGCYPSVPFAAKDFPYLRDTGKRLNLMMRVVARLNRAEYVDTYGPTIGHDMCKAPAVRWIEPLQPASPAAPAHPNAKGEAVMARAVLKHLGKGHGH</sequence>
<feature type="domain" description="SGNH hydrolase-type esterase" evidence="5">
    <location>
        <begin position="68"/>
        <end position="304"/>
    </location>
</feature>
<dbReference type="InterPro" id="IPR013830">
    <property type="entry name" value="SGNH_hydro"/>
</dbReference>
<dbReference type="EMBL" id="AP023440">
    <property type="protein sequence ID" value="BCL25606.1"/>
    <property type="molecule type" value="Genomic_DNA"/>
</dbReference>